<gene>
    <name evidence="16" type="ORF">BVC80_521g13</name>
</gene>
<dbReference type="InterPro" id="IPR008250">
    <property type="entry name" value="ATPase_P-typ_transduc_dom_A_sf"/>
</dbReference>
<dbReference type="PANTHER" id="PTHR48085">
    <property type="entry name" value="CADMIUM/ZINC-TRANSPORTING ATPASE HMA2-RELATED"/>
    <property type="match status" value="1"/>
</dbReference>
<dbReference type="NCBIfam" id="TIGR01512">
    <property type="entry name" value="ATPase-IB2_Cd"/>
    <property type="match status" value="1"/>
</dbReference>
<feature type="transmembrane region" description="Helical" evidence="12">
    <location>
        <begin position="652"/>
        <end position="671"/>
    </location>
</feature>
<dbReference type="Gene3D" id="3.30.70.100">
    <property type="match status" value="1"/>
</dbReference>
<evidence type="ECO:0000256" key="2">
    <source>
        <dbReference type="ARBA" id="ARBA00006024"/>
    </source>
</evidence>
<feature type="transmembrane region" description="Helical" evidence="12">
    <location>
        <begin position="317"/>
        <end position="338"/>
    </location>
</feature>
<evidence type="ECO:0000259" key="15">
    <source>
        <dbReference type="PROSITE" id="PS51670"/>
    </source>
</evidence>
<dbReference type="InterPro" id="IPR003582">
    <property type="entry name" value="ShKT_dom"/>
</dbReference>
<dbReference type="SFLD" id="SFLDS00003">
    <property type="entry name" value="Haloacid_Dehalogenase"/>
    <property type="match status" value="1"/>
</dbReference>
<keyword evidence="6 12" id="KW-0479">Metal-binding</keyword>
<dbReference type="GO" id="GO:0016020">
    <property type="term" value="C:membrane"/>
    <property type="evidence" value="ECO:0007669"/>
    <property type="project" value="UniProtKB-SubCell"/>
</dbReference>
<dbReference type="EC" id="1.14.11.2" evidence="4"/>
<dbReference type="GO" id="GO:0016887">
    <property type="term" value="F:ATP hydrolysis activity"/>
    <property type="evidence" value="ECO:0007669"/>
    <property type="project" value="InterPro"/>
</dbReference>
<evidence type="ECO:0000256" key="11">
    <source>
        <dbReference type="ARBA" id="ARBA00023136"/>
    </source>
</evidence>
<dbReference type="InterPro" id="IPR018303">
    <property type="entry name" value="ATPase_P-typ_P_site"/>
</dbReference>
<dbReference type="OMA" id="GHEHSHC"/>
<keyword evidence="7 12" id="KW-0547">Nucleotide-binding</keyword>
<dbReference type="SUPFAM" id="SSF56784">
    <property type="entry name" value="HAD-like"/>
    <property type="match status" value="1"/>
</dbReference>
<dbReference type="EMBL" id="MVGT01000213">
    <property type="protein sequence ID" value="OVA19227.1"/>
    <property type="molecule type" value="Genomic_DNA"/>
</dbReference>
<evidence type="ECO:0000256" key="3">
    <source>
        <dbReference type="ARBA" id="ARBA00006511"/>
    </source>
</evidence>
<dbReference type="Pfam" id="PF00702">
    <property type="entry name" value="Hydrolase"/>
    <property type="match status" value="1"/>
</dbReference>
<dbReference type="InterPro" id="IPR023299">
    <property type="entry name" value="ATPase_P-typ_cyto_dom_N"/>
</dbReference>
<evidence type="ECO:0000256" key="4">
    <source>
        <dbReference type="ARBA" id="ARBA00012269"/>
    </source>
</evidence>
<evidence type="ECO:0000256" key="7">
    <source>
        <dbReference type="ARBA" id="ARBA00022741"/>
    </source>
</evidence>
<evidence type="ECO:0000256" key="1">
    <source>
        <dbReference type="ARBA" id="ARBA00004141"/>
    </source>
</evidence>
<dbReference type="SUPFAM" id="SSF81653">
    <property type="entry name" value="Calcium ATPase, transduction domain A"/>
    <property type="match status" value="1"/>
</dbReference>
<accession>A0A200R915</accession>
<dbReference type="FunFam" id="2.70.150.10:FF:000002">
    <property type="entry name" value="Copper-transporting ATPase 1, putative"/>
    <property type="match status" value="1"/>
</dbReference>
<feature type="transmembrane region" description="Helical" evidence="12">
    <location>
        <begin position="98"/>
        <end position="115"/>
    </location>
</feature>
<evidence type="ECO:0000256" key="5">
    <source>
        <dbReference type="ARBA" id="ARBA00022692"/>
    </source>
</evidence>
<dbReference type="InterPro" id="IPR001757">
    <property type="entry name" value="P_typ_ATPase"/>
</dbReference>
<dbReference type="PRINTS" id="PR00119">
    <property type="entry name" value="CATATPASE"/>
</dbReference>
<feature type="domain" description="HMA" evidence="14">
    <location>
        <begin position="16"/>
        <end position="82"/>
    </location>
</feature>
<dbReference type="NCBIfam" id="TIGR01525">
    <property type="entry name" value="ATPase-IB_hvy"/>
    <property type="match status" value="1"/>
</dbReference>
<dbReference type="FunCoup" id="A0A200R915">
    <property type="interactions" value="33"/>
</dbReference>
<dbReference type="FunFam" id="3.40.1110.10:FF:000043">
    <property type="entry name" value="Putative cadmium/zinc-transporting ATPase 3"/>
    <property type="match status" value="1"/>
</dbReference>
<dbReference type="InterPro" id="IPR036163">
    <property type="entry name" value="HMA_dom_sf"/>
</dbReference>
<evidence type="ECO:0000256" key="6">
    <source>
        <dbReference type="ARBA" id="ARBA00022723"/>
    </source>
</evidence>
<dbReference type="InterPro" id="IPR027256">
    <property type="entry name" value="P-typ_ATPase_IB"/>
</dbReference>
<dbReference type="InterPro" id="IPR044492">
    <property type="entry name" value="P_typ_ATPase_HD_dom"/>
</dbReference>
<dbReference type="InterPro" id="IPR051014">
    <property type="entry name" value="Cation_Transport_ATPase_IB"/>
</dbReference>
<dbReference type="OrthoDB" id="432719at2759"/>
<comment type="similarity">
    <text evidence="2 12">Belongs to the cation transport ATPase (P-type) (TC 3.A.3) family. Type IB subfamily.</text>
</comment>
<dbReference type="PROSITE" id="PS01229">
    <property type="entry name" value="COF_2"/>
    <property type="match status" value="1"/>
</dbReference>
<dbReference type="CDD" id="cd00371">
    <property type="entry name" value="HMA"/>
    <property type="match status" value="1"/>
</dbReference>
<dbReference type="Gene3D" id="3.40.50.1000">
    <property type="entry name" value="HAD superfamily/HAD-like"/>
    <property type="match status" value="1"/>
</dbReference>
<feature type="transmembrane region" description="Helical" evidence="12">
    <location>
        <begin position="344"/>
        <end position="372"/>
    </location>
</feature>
<dbReference type="GO" id="GO:0004656">
    <property type="term" value="F:procollagen-proline 4-dioxygenase activity"/>
    <property type="evidence" value="ECO:0007669"/>
    <property type="project" value="UniProtKB-EC"/>
</dbReference>
<feature type="domain" description="ShKT" evidence="15">
    <location>
        <begin position="942"/>
        <end position="985"/>
    </location>
</feature>
<dbReference type="InParanoid" id="A0A200R915"/>
<dbReference type="Pfam" id="PF00122">
    <property type="entry name" value="E1-E2_ATPase"/>
    <property type="match status" value="1"/>
</dbReference>
<dbReference type="InterPro" id="IPR023214">
    <property type="entry name" value="HAD_sf"/>
</dbReference>
<keyword evidence="17" id="KW-1185">Reference proteome</keyword>
<name>A0A200R915_MACCD</name>
<evidence type="ECO:0000313" key="17">
    <source>
        <dbReference type="Proteomes" id="UP000195402"/>
    </source>
</evidence>
<protein>
    <recommendedName>
        <fullName evidence="4">procollagen-proline 4-dioxygenase</fullName>
        <ecNumber evidence="4">1.14.11.2</ecNumber>
    </recommendedName>
</protein>
<evidence type="ECO:0000256" key="10">
    <source>
        <dbReference type="ARBA" id="ARBA00022989"/>
    </source>
</evidence>
<feature type="compositionally biased region" description="Basic and acidic residues" evidence="13">
    <location>
        <begin position="841"/>
        <end position="851"/>
    </location>
</feature>
<dbReference type="STRING" id="56857.A0A200R915"/>
<keyword evidence="9" id="KW-1278">Translocase</keyword>
<dbReference type="PANTHER" id="PTHR48085:SF5">
    <property type="entry name" value="CADMIUM_ZINC-TRANSPORTING ATPASE HMA4-RELATED"/>
    <property type="match status" value="1"/>
</dbReference>
<evidence type="ECO:0000256" key="13">
    <source>
        <dbReference type="SAM" id="MobiDB-lite"/>
    </source>
</evidence>
<evidence type="ECO:0000259" key="14">
    <source>
        <dbReference type="PROSITE" id="PS50846"/>
    </source>
</evidence>
<evidence type="ECO:0000256" key="12">
    <source>
        <dbReference type="RuleBase" id="RU362081"/>
    </source>
</evidence>
<dbReference type="SFLD" id="SFLDF00027">
    <property type="entry name" value="p-type_atpase"/>
    <property type="match status" value="1"/>
</dbReference>
<sequence length="1025" mass="110832">MTSSSSDKTKETKKFQKSYFDVVGLCCTSEVPLIEKILKPLDGIKQVSVIVPTKTVIVIHDSLLISQIQIVKALNQARLEANVRVYGEEKKGKKWPSLYTIGCGLLLLGSFFKHFLHPLKWLAVAAVVVGLPPILFRCVGAIRNFTLDINILVLIAVGGTIAMKDYWEAASIVFLFTIAEWLESRASHKATTVMSSLMSMAPQKAVLAENGHVVDAKDVEVNTILAVKAGEVIPIDGIVVDGKCEVDEKSLTGEPFPVTKQIQSKVLAGTINLNGYISVKTTALAEDCAVAKMAKLVEEAQNNKSQTQRFIDRCAQYYTPAVVFISISLAAIPAALRVHDLKHWIHLSLVVLVSACPCALILSTPVATFCALTKAATTGLLIKGGDYLEILAKIKIMAFDKTGTITRGEFSVTDFHSVSHDVGQNNLLYWVSSIESKSSHPMAAALVDYGRSNSIEPKPENVTEYQNFPGEGICGEIDGKKIYVGNRKMATRAGCEIVSNLGKEGDTMGYVFSGATQVGTFSVADTCRSGAAQAINQLKGLRIKTAMLTGDSRNAAMRVQDQLEQAIELVHADLLPQEKVRIINELKKDGPTSMIGDGVNDAPALATADIGISMGISGSALATETGHITLMSNDIGKIPQAIQLARKTRRKVVENVVLSIVTKAAILALAIAGHPLLWAAVLADVGTCLLVIFNSMLLLRGTTITRSPHCAAKAGCEHPTHKGHCHDKGFSCGPKDLHNNLSTSTNLNPVKQKCCSHGDTQKTSTDQTRFDQTCASRPVHHHHHHHEHSINSCQKKDSCRSNSKHHGHGGCNTNNTASSHVININKVETNGAKQCGHHSNHNGEHVECSKTDSSKESGVAVDNHSCGFHNSHNCSELLLGKYTNDIADSHEHSVSITCEANLLHKVSESSKKVVNNDVFNVNHSHEEEDYLGKTKHSGTTGCLHNEDGHFNCKNQASNVGKNCDDPTMNSLIRTNCNDEMVMHWCNSLEKREMDGCCKSFRKECGGNHHGCLGGGIGSLSEIITE</sequence>
<evidence type="ECO:0000256" key="8">
    <source>
        <dbReference type="ARBA" id="ARBA00022840"/>
    </source>
</evidence>
<keyword evidence="8 12" id="KW-0067">ATP-binding</keyword>
<comment type="caution">
    <text evidence="16">The sequence shown here is derived from an EMBL/GenBank/DDBJ whole genome shotgun (WGS) entry which is preliminary data.</text>
</comment>
<evidence type="ECO:0000256" key="9">
    <source>
        <dbReference type="ARBA" id="ARBA00022967"/>
    </source>
</evidence>
<dbReference type="FunFam" id="3.30.70.100:FF:000022">
    <property type="entry name" value="Putative cadmium/zinc-transporting ATPase 3"/>
    <property type="match status" value="1"/>
</dbReference>
<dbReference type="GO" id="GO:0046872">
    <property type="term" value="F:metal ion binding"/>
    <property type="evidence" value="ECO:0007669"/>
    <property type="project" value="UniProtKB-KW"/>
</dbReference>
<keyword evidence="11 12" id="KW-0472">Membrane</keyword>
<proteinExistence type="inferred from homology"/>
<feature type="transmembrane region" description="Helical" evidence="12">
    <location>
        <begin position="677"/>
        <end position="699"/>
    </location>
</feature>
<dbReference type="PROSITE" id="PS50846">
    <property type="entry name" value="HMA_2"/>
    <property type="match status" value="1"/>
</dbReference>
<dbReference type="InterPro" id="IPR023298">
    <property type="entry name" value="ATPase_P-typ_TM_dom_sf"/>
</dbReference>
<dbReference type="SFLD" id="SFLDG00002">
    <property type="entry name" value="C1.7:_P-type_atpase_like"/>
    <property type="match status" value="1"/>
</dbReference>
<dbReference type="AlphaFoldDB" id="A0A200R915"/>
<dbReference type="PROSITE" id="PS00154">
    <property type="entry name" value="ATPASE_E1_E2"/>
    <property type="match status" value="1"/>
</dbReference>
<dbReference type="SUPFAM" id="SSF55008">
    <property type="entry name" value="HMA, heavy metal-associated domain"/>
    <property type="match status" value="1"/>
</dbReference>
<dbReference type="CDD" id="cd02079">
    <property type="entry name" value="P-type_ATPase_HM"/>
    <property type="match status" value="1"/>
</dbReference>
<dbReference type="GO" id="GO:0019829">
    <property type="term" value="F:ATPase-coupled monoatomic cation transmembrane transporter activity"/>
    <property type="evidence" value="ECO:0007669"/>
    <property type="project" value="InterPro"/>
</dbReference>
<dbReference type="PROSITE" id="PS51670">
    <property type="entry name" value="SHKT"/>
    <property type="match status" value="1"/>
</dbReference>
<dbReference type="InterPro" id="IPR036412">
    <property type="entry name" value="HAD-like_sf"/>
</dbReference>
<dbReference type="InterPro" id="IPR006121">
    <property type="entry name" value="HMA_dom"/>
</dbReference>
<dbReference type="Gene3D" id="3.40.1110.10">
    <property type="entry name" value="Calcium-transporting ATPase, cytoplasmic domain N"/>
    <property type="match status" value="1"/>
</dbReference>
<dbReference type="GO" id="GO:0005524">
    <property type="term" value="F:ATP binding"/>
    <property type="evidence" value="ECO:0007669"/>
    <property type="project" value="UniProtKB-UniRule"/>
</dbReference>
<comment type="similarity">
    <text evidence="3">Belongs to the P4HA family.</text>
</comment>
<keyword evidence="10 12" id="KW-1133">Transmembrane helix</keyword>
<dbReference type="Proteomes" id="UP000195402">
    <property type="component" value="Unassembled WGS sequence"/>
</dbReference>
<reference evidence="16 17" key="1">
    <citation type="journal article" date="2017" name="Mol. Plant">
        <title>The Genome of Medicinal Plant Macleaya cordata Provides New Insights into Benzylisoquinoline Alkaloids Metabolism.</title>
        <authorList>
            <person name="Liu X."/>
            <person name="Liu Y."/>
            <person name="Huang P."/>
            <person name="Ma Y."/>
            <person name="Qing Z."/>
            <person name="Tang Q."/>
            <person name="Cao H."/>
            <person name="Cheng P."/>
            <person name="Zheng Y."/>
            <person name="Yuan Z."/>
            <person name="Zhou Y."/>
            <person name="Liu J."/>
            <person name="Tang Z."/>
            <person name="Zhuo Y."/>
            <person name="Zhang Y."/>
            <person name="Yu L."/>
            <person name="Huang J."/>
            <person name="Yang P."/>
            <person name="Peng Q."/>
            <person name="Zhang J."/>
            <person name="Jiang W."/>
            <person name="Zhang Z."/>
            <person name="Lin K."/>
            <person name="Ro D.K."/>
            <person name="Chen X."/>
            <person name="Xiong X."/>
            <person name="Shang Y."/>
            <person name="Huang S."/>
            <person name="Zeng J."/>
        </authorList>
    </citation>
    <scope>NUCLEOTIDE SEQUENCE [LARGE SCALE GENOMIC DNA]</scope>
    <source>
        <strain evidence="17">cv. BLH2017</strain>
        <tissue evidence="16">Root</tissue>
    </source>
</reference>
<feature type="region of interest" description="Disordered" evidence="13">
    <location>
        <begin position="832"/>
        <end position="851"/>
    </location>
</feature>
<keyword evidence="5 12" id="KW-0812">Transmembrane</keyword>
<dbReference type="InterPro" id="IPR059000">
    <property type="entry name" value="ATPase_P-type_domA"/>
</dbReference>
<evidence type="ECO:0000313" key="16">
    <source>
        <dbReference type="EMBL" id="OVA19227.1"/>
    </source>
</evidence>
<comment type="subcellular location">
    <subcellularLocation>
        <location evidence="1">Membrane</location>
        <topology evidence="1">Multi-pass membrane protein</topology>
    </subcellularLocation>
</comment>
<dbReference type="NCBIfam" id="TIGR01494">
    <property type="entry name" value="ATPase_P-type"/>
    <property type="match status" value="1"/>
</dbReference>
<dbReference type="SUPFAM" id="SSF81665">
    <property type="entry name" value="Calcium ATPase, transmembrane domain M"/>
    <property type="match status" value="1"/>
</dbReference>
<organism evidence="16 17">
    <name type="scientific">Macleaya cordata</name>
    <name type="common">Five-seeded plume-poppy</name>
    <name type="synonym">Bocconia cordata</name>
    <dbReference type="NCBI Taxonomy" id="56857"/>
    <lineage>
        <taxon>Eukaryota</taxon>
        <taxon>Viridiplantae</taxon>
        <taxon>Streptophyta</taxon>
        <taxon>Embryophyta</taxon>
        <taxon>Tracheophyta</taxon>
        <taxon>Spermatophyta</taxon>
        <taxon>Magnoliopsida</taxon>
        <taxon>Ranunculales</taxon>
        <taxon>Papaveraceae</taxon>
        <taxon>Papaveroideae</taxon>
        <taxon>Macleaya</taxon>
    </lineage>
</organism>
<feature type="transmembrane region" description="Helical" evidence="12">
    <location>
        <begin position="121"/>
        <end position="138"/>
    </location>
</feature>
<dbReference type="Gene3D" id="2.70.150.10">
    <property type="entry name" value="Calcium-transporting ATPase, cytoplasmic transduction domain A"/>
    <property type="match status" value="1"/>
</dbReference>